<gene>
    <name evidence="3" type="ORF">D3093_33775</name>
</gene>
<dbReference type="KEGG" id="aare:D3093_33775"/>
<dbReference type="EMBL" id="CP032326">
    <property type="protein sequence ID" value="QCO00212.1"/>
    <property type="molecule type" value="Genomic_DNA"/>
</dbReference>
<sequence length="210" mass="22862">MNSWWWPNRKNRAGERRAACPRVTVLLAAVLAATVSPVTETQARSPSNSCEEAIARVERLVGIPSGLLLAVGRVESGLSTGGEPRVWAWTINAAGRPMRFGSRRMAVQTVRRLLADGVRSIDVGCVQINLKHHPDAFATLDDAFDPDLNAAYGARFLLSLYASTGSWDEAVGRYHAGSAGPEHRKRGYACSVYKHFVRVRRDAAPHAPGC</sequence>
<evidence type="ECO:0000313" key="3">
    <source>
        <dbReference type="EMBL" id="QCO00212.1"/>
    </source>
</evidence>
<comment type="similarity">
    <text evidence="1">Belongs to the virb1 family.</text>
</comment>
<dbReference type="InterPro" id="IPR008258">
    <property type="entry name" value="Transglycosylase_SLT_dom_1"/>
</dbReference>
<evidence type="ECO:0000259" key="2">
    <source>
        <dbReference type="Pfam" id="PF01464"/>
    </source>
</evidence>
<dbReference type="Pfam" id="PF01464">
    <property type="entry name" value="SLT"/>
    <property type="match status" value="1"/>
</dbReference>
<organism evidence="3 4">
    <name type="scientific">Azospirillum argentinense</name>
    <dbReference type="NCBI Taxonomy" id="2970906"/>
    <lineage>
        <taxon>Bacteria</taxon>
        <taxon>Pseudomonadati</taxon>
        <taxon>Pseudomonadota</taxon>
        <taxon>Alphaproteobacteria</taxon>
        <taxon>Rhodospirillales</taxon>
        <taxon>Azospirillaceae</taxon>
        <taxon>Azospirillum</taxon>
    </lineage>
</organism>
<reference evidence="3 4" key="1">
    <citation type="submission" date="2018-09" db="EMBL/GenBank/DDBJ databases">
        <title>Whole genome based analysis of evolution and adaptive divergence in Indian and Brazilian strains of Azospirillum brasilense.</title>
        <authorList>
            <person name="Singh C."/>
            <person name="Tripathi A.K."/>
        </authorList>
    </citation>
    <scope>NUCLEOTIDE SEQUENCE [LARGE SCALE GENOMIC DNA]</scope>
    <source>
        <strain evidence="3 4">MTCC4035</strain>
        <plasmid evidence="3 4">p5</plasmid>
    </source>
</reference>
<dbReference type="CDD" id="cd13400">
    <property type="entry name" value="LT_IagB-like"/>
    <property type="match status" value="1"/>
</dbReference>
<evidence type="ECO:0000313" key="4">
    <source>
        <dbReference type="Proteomes" id="UP000298595"/>
    </source>
</evidence>
<feature type="domain" description="Transglycosylase SLT" evidence="2">
    <location>
        <begin position="63"/>
        <end position="179"/>
    </location>
</feature>
<geneLocation type="plasmid" evidence="3 4">
    <name>p5</name>
</geneLocation>
<name>A0A4D8Q1G9_9PROT</name>
<dbReference type="InterPro" id="IPR023346">
    <property type="entry name" value="Lysozyme-like_dom_sf"/>
</dbReference>
<protein>
    <recommendedName>
        <fullName evidence="2">Transglycosylase SLT domain-containing protein</fullName>
    </recommendedName>
</protein>
<proteinExistence type="inferred from homology"/>
<accession>A0A4D8Q1G9</accession>
<evidence type="ECO:0000256" key="1">
    <source>
        <dbReference type="ARBA" id="ARBA00009387"/>
    </source>
</evidence>
<dbReference type="Proteomes" id="UP000298595">
    <property type="component" value="Plasmid p5"/>
</dbReference>
<dbReference type="AlphaFoldDB" id="A0A4D8Q1G9"/>
<keyword evidence="3" id="KW-0614">Plasmid</keyword>
<dbReference type="Gene3D" id="1.10.530.10">
    <property type="match status" value="1"/>
</dbReference>
<dbReference type="SUPFAM" id="SSF53955">
    <property type="entry name" value="Lysozyme-like"/>
    <property type="match status" value="1"/>
</dbReference>